<protein>
    <submittedName>
        <fullName evidence="1">Uncharacterized protein</fullName>
    </submittedName>
</protein>
<dbReference type="Proteomes" id="UP001242010">
    <property type="component" value="Chromosome"/>
</dbReference>
<organism evidence="1 2">
    <name type="scientific">Geothrix oryzae</name>
    <dbReference type="NCBI Taxonomy" id="2927975"/>
    <lineage>
        <taxon>Bacteria</taxon>
        <taxon>Pseudomonadati</taxon>
        <taxon>Acidobacteriota</taxon>
        <taxon>Holophagae</taxon>
        <taxon>Holophagales</taxon>
        <taxon>Holophagaceae</taxon>
        <taxon>Geothrix</taxon>
    </lineage>
</organism>
<proteinExistence type="predicted"/>
<keyword evidence="2" id="KW-1185">Reference proteome</keyword>
<accession>A0ABM8DUD6</accession>
<evidence type="ECO:0000313" key="1">
    <source>
        <dbReference type="EMBL" id="BDU70654.1"/>
    </source>
</evidence>
<evidence type="ECO:0000313" key="2">
    <source>
        <dbReference type="Proteomes" id="UP001242010"/>
    </source>
</evidence>
<sequence length="86" mass="9442">MSIPGGRSSDSHIHLDPAIQAQDSPNALVATGFPVQERALALLQTLRRRQAGTVRAAALAWERAAFAEVFDHPEPGQRIRRFLEKA</sequence>
<reference evidence="2" key="1">
    <citation type="journal article" date="2023" name="Int. J. Syst. Evol. Microbiol.">
        <title>Mesoterricola silvestris gen. nov., sp. nov., Mesoterricola sediminis sp. nov., Geothrix oryzae sp. nov., Geothrix edaphica sp. nov., Geothrix rubra sp. nov., and Geothrix limicola sp. nov., six novel members of Acidobacteriota isolated from soils.</title>
        <authorList>
            <person name="Itoh H."/>
            <person name="Sugisawa Y."/>
            <person name="Mise K."/>
            <person name="Xu Z."/>
            <person name="Kuniyasu M."/>
            <person name="Ushijima N."/>
            <person name="Kawano K."/>
            <person name="Kobayashi E."/>
            <person name="Shiratori Y."/>
            <person name="Masuda Y."/>
            <person name="Senoo K."/>
        </authorList>
    </citation>
    <scope>NUCLEOTIDE SEQUENCE [LARGE SCALE GENOMIC DNA]</scope>
    <source>
        <strain evidence="2">Red222</strain>
    </source>
</reference>
<name>A0ABM8DUD6_9BACT</name>
<dbReference type="EMBL" id="AP027079">
    <property type="protein sequence ID" value="BDU70654.1"/>
    <property type="molecule type" value="Genomic_DNA"/>
</dbReference>
<gene>
    <name evidence="1" type="ORF">GETHOR_27550</name>
</gene>